<organism evidence="4 5">
    <name type="scientific">Thioalkalicoccus limnaeus</name>
    <dbReference type="NCBI Taxonomy" id="120681"/>
    <lineage>
        <taxon>Bacteria</taxon>
        <taxon>Pseudomonadati</taxon>
        <taxon>Pseudomonadota</taxon>
        <taxon>Gammaproteobacteria</taxon>
        <taxon>Chromatiales</taxon>
        <taxon>Chromatiaceae</taxon>
        <taxon>Thioalkalicoccus</taxon>
    </lineage>
</organism>
<comment type="caution">
    <text evidence="4">The sequence shown here is derived from an EMBL/GenBank/DDBJ whole genome shotgun (WGS) entry which is preliminary data.</text>
</comment>
<keyword evidence="1" id="KW-0677">Repeat</keyword>
<dbReference type="Proteomes" id="UP001564408">
    <property type="component" value="Unassembled WGS sequence"/>
</dbReference>
<dbReference type="RefSeq" id="WP_369665541.1">
    <property type="nucleotide sequence ID" value="NZ_JBDKXB010000002.1"/>
</dbReference>
<protein>
    <submittedName>
        <fullName evidence="4">Ankyrin repeat domain-containing protein</fullName>
    </submittedName>
</protein>
<accession>A0ABV4B9U5</accession>
<gene>
    <name evidence="4" type="ORF">ABC977_01900</name>
</gene>
<evidence type="ECO:0000256" key="1">
    <source>
        <dbReference type="ARBA" id="ARBA00022737"/>
    </source>
</evidence>
<name>A0ABV4B9U5_9GAMM</name>
<dbReference type="EMBL" id="JBDKXB010000002">
    <property type="protein sequence ID" value="MEY6431156.1"/>
    <property type="molecule type" value="Genomic_DNA"/>
</dbReference>
<dbReference type="PROSITE" id="PS50297">
    <property type="entry name" value="ANK_REP_REGION"/>
    <property type="match status" value="4"/>
</dbReference>
<feature type="repeat" description="ANK" evidence="3">
    <location>
        <begin position="187"/>
        <end position="214"/>
    </location>
</feature>
<dbReference type="SMART" id="SM00248">
    <property type="entry name" value="ANK"/>
    <property type="match status" value="3"/>
</dbReference>
<dbReference type="InterPro" id="IPR036770">
    <property type="entry name" value="Ankyrin_rpt-contain_sf"/>
</dbReference>
<feature type="repeat" description="ANK" evidence="3">
    <location>
        <begin position="154"/>
        <end position="186"/>
    </location>
</feature>
<dbReference type="PANTHER" id="PTHR24166">
    <property type="entry name" value="ROLLING PEBBLES, ISOFORM B"/>
    <property type="match status" value="1"/>
</dbReference>
<evidence type="ECO:0000256" key="2">
    <source>
        <dbReference type="ARBA" id="ARBA00023043"/>
    </source>
</evidence>
<dbReference type="PANTHER" id="PTHR24166:SF48">
    <property type="entry name" value="PROTEIN VAPYRIN"/>
    <property type="match status" value="1"/>
</dbReference>
<evidence type="ECO:0000313" key="4">
    <source>
        <dbReference type="EMBL" id="MEY6431156.1"/>
    </source>
</evidence>
<reference evidence="4 5" key="1">
    <citation type="submission" date="2024-05" db="EMBL/GenBank/DDBJ databases">
        <title>Genome Sequence and Characterization of the New Strain Purple Sulfur Bacterium of Genus Thioalkalicoccus.</title>
        <authorList>
            <person name="Bryantseva I.A."/>
            <person name="Kyndt J.A."/>
            <person name="Imhoff J.F."/>
        </authorList>
    </citation>
    <scope>NUCLEOTIDE SEQUENCE [LARGE SCALE GENOMIC DNA]</scope>
    <source>
        <strain evidence="4 5">Um2</strain>
    </source>
</reference>
<dbReference type="SUPFAM" id="SSF48403">
    <property type="entry name" value="Ankyrin repeat"/>
    <property type="match status" value="1"/>
</dbReference>
<keyword evidence="2 3" id="KW-0040">ANK repeat</keyword>
<feature type="repeat" description="ANK" evidence="3">
    <location>
        <begin position="91"/>
        <end position="123"/>
    </location>
</feature>
<proteinExistence type="predicted"/>
<evidence type="ECO:0000313" key="5">
    <source>
        <dbReference type="Proteomes" id="UP001564408"/>
    </source>
</evidence>
<dbReference type="PROSITE" id="PS50088">
    <property type="entry name" value="ANK_REPEAT"/>
    <property type="match status" value="4"/>
</dbReference>
<keyword evidence="5" id="KW-1185">Reference proteome</keyword>
<dbReference type="InterPro" id="IPR050889">
    <property type="entry name" value="Dendritic_Spine_Reg/Scaffold"/>
</dbReference>
<sequence>MYPLGLLLLLLLTSLGLSGCGEPARPTVNLDRAVDIGDLDQLRRHLYWGTDINRPNTDGNYPLHVAANAGRVTIARELVRSGAHLDARDSSDRTPLETALYHGRTRVAEMLVRQGAALDPQAMLFSLIRQGVSGRDSLDFLTRRGADLDALDEDGLAPLHRAIEQGRLEQATRLIRAGVDINLPDREGRTPLAIAQTKGQRGIIALLKQYGARS</sequence>
<dbReference type="Gene3D" id="1.25.40.20">
    <property type="entry name" value="Ankyrin repeat-containing domain"/>
    <property type="match status" value="2"/>
</dbReference>
<evidence type="ECO:0000256" key="3">
    <source>
        <dbReference type="PROSITE-ProRule" id="PRU00023"/>
    </source>
</evidence>
<feature type="repeat" description="ANK" evidence="3">
    <location>
        <begin position="58"/>
        <end position="90"/>
    </location>
</feature>
<dbReference type="InterPro" id="IPR002110">
    <property type="entry name" value="Ankyrin_rpt"/>
</dbReference>
<dbReference type="Pfam" id="PF12796">
    <property type="entry name" value="Ank_2"/>
    <property type="match status" value="2"/>
</dbReference>